<keyword evidence="7 11" id="KW-0732">Signal</keyword>
<evidence type="ECO:0000256" key="6">
    <source>
        <dbReference type="ARBA" id="ARBA00022692"/>
    </source>
</evidence>
<evidence type="ECO:0000256" key="4">
    <source>
        <dbReference type="ARBA" id="ARBA00008905"/>
    </source>
</evidence>
<name>A0ABR4QLU0_9CEST</name>
<evidence type="ECO:0000256" key="5">
    <source>
        <dbReference type="ARBA" id="ARBA00017611"/>
    </source>
</evidence>
<dbReference type="EMBL" id="JAKROA010000002">
    <property type="protein sequence ID" value="KAL5110439.1"/>
    <property type="molecule type" value="Genomic_DNA"/>
</dbReference>
<keyword evidence="13" id="KW-1185">Reference proteome</keyword>
<feature type="chain" id="PRO_5044954149" description="Dolichyl-diphosphooligosaccharide--protein glycosyltransferase subunit 1" evidence="11">
    <location>
        <begin position="19"/>
        <end position="586"/>
    </location>
</feature>
<dbReference type="Pfam" id="PF14966">
    <property type="entry name" value="DNA_repr_REX1B"/>
    <property type="match status" value="1"/>
</dbReference>
<evidence type="ECO:0000313" key="12">
    <source>
        <dbReference type="EMBL" id="KAL5110439.1"/>
    </source>
</evidence>
<evidence type="ECO:0000256" key="7">
    <source>
        <dbReference type="ARBA" id="ARBA00022729"/>
    </source>
</evidence>
<dbReference type="InterPro" id="IPR039491">
    <property type="entry name" value="REX1-B"/>
</dbReference>
<evidence type="ECO:0000256" key="1">
    <source>
        <dbReference type="ARBA" id="ARBA00002791"/>
    </source>
</evidence>
<organism evidence="12 13">
    <name type="scientific">Taenia crassiceps</name>
    <dbReference type="NCBI Taxonomy" id="6207"/>
    <lineage>
        <taxon>Eukaryota</taxon>
        <taxon>Metazoa</taxon>
        <taxon>Spiralia</taxon>
        <taxon>Lophotrochozoa</taxon>
        <taxon>Platyhelminthes</taxon>
        <taxon>Cestoda</taxon>
        <taxon>Eucestoda</taxon>
        <taxon>Cyclophyllidea</taxon>
        <taxon>Taeniidae</taxon>
        <taxon>Taenia</taxon>
    </lineage>
</organism>
<gene>
    <name evidence="12" type="ORF">TcWFU_005749</name>
</gene>
<evidence type="ECO:0000256" key="10">
    <source>
        <dbReference type="ARBA" id="ARBA00023136"/>
    </source>
</evidence>
<evidence type="ECO:0000256" key="2">
    <source>
        <dbReference type="ARBA" id="ARBA00004115"/>
    </source>
</evidence>
<dbReference type="InterPro" id="IPR007676">
    <property type="entry name" value="Ribophorin_I"/>
</dbReference>
<feature type="transmembrane region" description="Helical" evidence="11">
    <location>
        <begin position="419"/>
        <end position="438"/>
    </location>
</feature>
<evidence type="ECO:0000256" key="3">
    <source>
        <dbReference type="ARBA" id="ARBA00004922"/>
    </source>
</evidence>
<evidence type="ECO:0000313" key="13">
    <source>
        <dbReference type="Proteomes" id="UP001651158"/>
    </source>
</evidence>
<dbReference type="PANTHER" id="PTHR21049:SF0">
    <property type="entry name" value="DOLICHYL-DIPHOSPHOOLIGOSACCHARIDE--PROTEIN GLYCOSYLTRANSFERASE SUBUNIT 1"/>
    <property type="match status" value="1"/>
</dbReference>
<comment type="subcellular location">
    <subcellularLocation>
        <location evidence="2 11">Endoplasmic reticulum membrane</location>
        <topology evidence="2 11">Single-pass type I membrane protein</topology>
    </subcellularLocation>
</comment>
<keyword evidence="9 11" id="KW-1133">Transmembrane helix</keyword>
<comment type="subunit">
    <text evidence="11">Component of the oligosaccharyltransferase (OST) complex.</text>
</comment>
<evidence type="ECO:0000256" key="9">
    <source>
        <dbReference type="ARBA" id="ARBA00022989"/>
    </source>
</evidence>
<reference evidence="12 13" key="1">
    <citation type="journal article" date="2022" name="Front. Cell. Infect. Microbiol.">
        <title>The Genomes of Two Strains of Taenia crassiceps the Animal Model for the Study of Human Cysticercosis.</title>
        <authorList>
            <person name="Bobes R.J."/>
            <person name="Estrada K."/>
            <person name="Rios-Valencia D.G."/>
            <person name="Calderon-Gallegos A."/>
            <person name="de la Torre P."/>
            <person name="Carrero J.C."/>
            <person name="Sanchez-Flores A."/>
            <person name="Laclette J.P."/>
        </authorList>
    </citation>
    <scope>NUCLEOTIDE SEQUENCE [LARGE SCALE GENOMIC DNA]</scope>
    <source>
        <strain evidence="12">WFUcys</strain>
    </source>
</reference>
<protein>
    <recommendedName>
        <fullName evidence="5 11">Dolichyl-diphosphooligosaccharide--protein glycosyltransferase subunit 1</fullName>
    </recommendedName>
</protein>
<dbReference type="PANTHER" id="PTHR21049">
    <property type="entry name" value="RIBOPHORIN I"/>
    <property type="match status" value="1"/>
</dbReference>
<sequence length="586" mass="66433">MCIALLFILSLAFASGHGDFTNTDVVQTIYADSHIIRYDVEITLDLPDRPLELYHYLIDPDICGHLSFIEAKTDLKTPLPMERLGKGSNVTRYAITIPKENAGKRLKFTVSSFFTGLLKPKPAKILQADKQFVEFVTNVAYYSAYSTKRAATTVVLSPGDVLFYTIDLQPVHKSASKIKYGPFEDVPPFDKRIAKFNYENGSPFLAVTSLERSIEISHWGNIAVENKVSIRNYGAKLTGPFSRLDYQRGVGHQISVATIKSVLPASARDIYYRDDIGNISTSNVKPLYSSVEVLIAPRFPLFGGWKTFFILGYNVPAYEYLYRKGSNFGLKMNFMDFLYEELLVDEMTLRIILPETVSNVKFEVPFEVERLPDEVLKTFLDTTGRTVLVIRKNNLIEAHIQSFTVYYDFNMLSMLREPAMLVTAFLLLFIVIIIYVRLDFSISEDKMAELQLRAQASVDEILSLQNKRSAIYQTFEDAVSNYKSSKDSDRFKADYRKVEADYKAISQKITSIQSKLREFWTEGADKIAELQKLDLDYHSLLSKGISLAESVISGKISKPQYQTEDTNLSGKKAALIKRMEAIAESL</sequence>
<comment type="caution">
    <text evidence="12">The sequence shown here is derived from an EMBL/GenBank/DDBJ whole genome shotgun (WGS) entry which is preliminary data.</text>
</comment>
<evidence type="ECO:0000256" key="11">
    <source>
        <dbReference type="RuleBase" id="RU361143"/>
    </source>
</evidence>
<dbReference type="Proteomes" id="UP001651158">
    <property type="component" value="Unassembled WGS sequence"/>
</dbReference>
<evidence type="ECO:0000256" key="8">
    <source>
        <dbReference type="ARBA" id="ARBA00022824"/>
    </source>
</evidence>
<comment type="similarity">
    <text evidence="4 11">Belongs to the OST1 family.</text>
</comment>
<keyword evidence="10 11" id="KW-0472">Membrane</keyword>
<accession>A0ABR4QLU0</accession>
<keyword evidence="6 11" id="KW-0812">Transmembrane</keyword>
<keyword evidence="8 11" id="KW-0256">Endoplasmic reticulum</keyword>
<dbReference type="Pfam" id="PF04597">
    <property type="entry name" value="Ribophorin_I"/>
    <property type="match status" value="1"/>
</dbReference>
<comment type="function">
    <text evidence="1 11">Subunit of the oligosaccharyl transferase (OST) complex that catalyzes the initial transfer of a defined glycan (Glc(3)Man(9)GlcNAc(2) in eukaryotes) from the lipid carrier dolichol-pyrophosphate to an asparagine residue within an Asn-X-Ser/Thr consensus motif in nascent polypeptide chains, the first step in protein N-glycosylation. N-glycosylation occurs cotranslationally and the complex associates with the Sec61 complex at the channel-forming translocon complex that mediates protein translocation across the endoplasmic reticulum (ER). All subunits are required for a maximal enzyme activity.</text>
</comment>
<comment type="pathway">
    <text evidence="3 11">Protein modification; protein glycosylation.</text>
</comment>
<proteinExistence type="inferred from homology"/>
<feature type="signal peptide" evidence="11">
    <location>
        <begin position="1"/>
        <end position="18"/>
    </location>
</feature>